<evidence type="ECO:0000313" key="3">
    <source>
        <dbReference type="Proteomes" id="UP001209570"/>
    </source>
</evidence>
<dbReference type="EMBL" id="JAKCXM010000147">
    <property type="protein sequence ID" value="KAJ0400741.1"/>
    <property type="molecule type" value="Genomic_DNA"/>
</dbReference>
<proteinExistence type="predicted"/>
<sequence length="210" mass="24236">MAKAPPSRPRRRRPFLAQIHAIGELAPNGLSTKYQDDFYDGFIINHMQHYLRAEEFAEAIGVINAALPAAWPRSSSAALCCFRRWRCCLPRAVVAAERRLQLALEQVNALPHMQERQLQWRLWRSDMAYPSPPWRCHGELTSWIEISKRPDAPFPVLYPRSPSQRKATPARGHEAKEKKVEEAEPETLQEQEQELQQTQTQRQGPMETVC</sequence>
<reference evidence="2" key="1">
    <citation type="submission" date="2021-12" db="EMBL/GenBank/DDBJ databases">
        <title>Prjna785345.</title>
        <authorList>
            <person name="Rujirawat T."/>
            <person name="Krajaejun T."/>
        </authorList>
    </citation>
    <scope>NUCLEOTIDE SEQUENCE</scope>
    <source>
        <strain evidence="2">Pi057C3</strain>
    </source>
</reference>
<accession>A0AAD5LGZ2</accession>
<feature type="compositionally biased region" description="Acidic residues" evidence="1">
    <location>
        <begin position="183"/>
        <end position="193"/>
    </location>
</feature>
<evidence type="ECO:0000313" key="2">
    <source>
        <dbReference type="EMBL" id="KAJ0400741.1"/>
    </source>
</evidence>
<gene>
    <name evidence="2" type="ORF">P43SY_005462</name>
</gene>
<feature type="region of interest" description="Disordered" evidence="1">
    <location>
        <begin position="155"/>
        <end position="210"/>
    </location>
</feature>
<keyword evidence="3" id="KW-1185">Reference proteome</keyword>
<feature type="compositionally biased region" description="Basic and acidic residues" evidence="1">
    <location>
        <begin position="171"/>
        <end position="182"/>
    </location>
</feature>
<protein>
    <submittedName>
        <fullName evidence="2">Uncharacterized protein</fullName>
    </submittedName>
</protein>
<name>A0AAD5LGZ2_PYTIN</name>
<evidence type="ECO:0000256" key="1">
    <source>
        <dbReference type="SAM" id="MobiDB-lite"/>
    </source>
</evidence>
<organism evidence="2 3">
    <name type="scientific">Pythium insidiosum</name>
    <name type="common">Pythiosis disease agent</name>
    <dbReference type="NCBI Taxonomy" id="114742"/>
    <lineage>
        <taxon>Eukaryota</taxon>
        <taxon>Sar</taxon>
        <taxon>Stramenopiles</taxon>
        <taxon>Oomycota</taxon>
        <taxon>Peronosporomycetes</taxon>
        <taxon>Pythiales</taxon>
        <taxon>Pythiaceae</taxon>
        <taxon>Pythium</taxon>
    </lineage>
</organism>
<dbReference type="AlphaFoldDB" id="A0AAD5LGZ2"/>
<comment type="caution">
    <text evidence="2">The sequence shown here is derived from an EMBL/GenBank/DDBJ whole genome shotgun (WGS) entry which is preliminary data.</text>
</comment>
<dbReference type="Proteomes" id="UP001209570">
    <property type="component" value="Unassembled WGS sequence"/>
</dbReference>